<dbReference type="PANTHER" id="PTHR35894">
    <property type="entry name" value="GENERAL SECRETION PATHWAY PROTEIN A-RELATED"/>
    <property type="match status" value="1"/>
</dbReference>
<organism evidence="2 3">
    <name type="scientific">Noviherbaspirillum autotrophicum</name>
    <dbReference type="NCBI Taxonomy" id="709839"/>
    <lineage>
        <taxon>Bacteria</taxon>
        <taxon>Pseudomonadati</taxon>
        <taxon>Pseudomonadota</taxon>
        <taxon>Betaproteobacteria</taxon>
        <taxon>Burkholderiales</taxon>
        <taxon>Oxalobacteraceae</taxon>
        <taxon>Noviherbaspirillum</taxon>
    </lineage>
</organism>
<sequence>MYEAFYGLSANPFQLKPDPHFFFGSKGHKRAMAYLEYGVSRGEGFIVITGEVGAGKTTLMRNLFQKLDSSKIRAAQIVNTYLDPDDVLRSVAAAFGLPYENASKTTLLSRLELFLRQGDQHGRRALLVVDEAQNLVPQAVEELRMLSNFQTDDKCMMQIFLLGQPQFRQTMLSPDMEQLRQRVIAAYHLGPLDYLETCSYIQHRLRTVEWKNDPQVTDAAYSAIHDYTGGIPRKINTLCDRLFLMGALEELHVFDEAELQTVISEVQREFGVLTG</sequence>
<evidence type="ECO:0000259" key="1">
    <source>
        <dbReference type="SMART" id="SM00382"/>
    </source>
</evidence>
<dbReference type="SUPFAM" id="SSF52540">
    <property type="entry name" value="P-loop containing nucleoside triphosphate hydrolases"/>
    <property type="match status" value="1"/>
</dbReference>
<accession>A0A0C1YM21</accession>
<evidence type="ECO:0000313" key="2">
    <source>
        <dbReference type="EMBL" id="KIF81542.1"/>
    </source>
</evidence>
<dbReference type="OrthoDB" id="9783370at2"/>
<reference evidence="2 3" key="1">
    <citation type="submission" date="2014-12" db="EMBL/GenBank/DDBJ databases">
        <title>Denitrispirillum autotrophicum gen. nov., sp. nov., Denitrifying, Facultatively Autotrophic Bacteria Isolated from Rice Paddy Soil.</title>
        <authorList>
            <person name="Ishii S."/>
            <person name="Ashida N."/>
            <person name="Ohno H."/>
            <person name="Otsuka S."/>
            <person name="Yokota A."/>
            <person name="Senoo K."/>
        </authorList>
    </citation>
    <scope>NUCLEOTIDE SEQUENCE [LARGE SCALE GENOMIC DNA]</scope>
    <source>
        <strain evidence="2 3">TSA66</strain>
    </source>
</reference>
<proteinExistence type="predicted"/>
<comment type="caution">
    <text evidence="2">The sequence shown here is derived from an EMBL/GenBank/DDBJ whole genome shotgun (WGS) entry which is preliminary data.</text>
</comment>
<protein>
    <submittedName>
        <fullName evidence="2">ATPase</fullName>
    </submittedName>
</protein>
<dbReference type="GO" id="GO:0016887">
    <property type="term" value="F:ATP hydrolysis activity"/>
    <property type="evidence" value="ECO:0007669"/>
    <property type="project" value="InterPro"/>
</dbReference>
<name>A0A0C1YM21_9BURK</name>
<dbReference type="Pfam" id="PF13401">
    <property type="entry name" value="AAA_22"/>
    <property type="match status" value="1"/>
</dbReference>
<dbReference type="InterPro" id="IPR003593">
    <property type="entry name" value="AAA+_ATPase"/>
</dbReference>
<dbReference type="EMBL" id="JWJG01000028">
    <property type="protein sequence ID" value="KIF81542.1"/>
    <property type="molecule type" value="Genomic_DNA"/>
</dbReference>
<dbReference type="STRING" id="709839.TSA66_13195"/>
<evidence type="ECO:0000313" key="3">
    <source>
        <dbReference type="Proteomes" id="UP000031572"/>
    </source>
</evidence>
<dbReference type="AlphaFoldDB" id="A0A0C1YM21"/>
<dbReference type="InterPro" id="IPR052026">
    <property type="entry name" value="ExeA_AAA_ATPase_DNA-bind"/>
</dbReference>
<dbReference type="Proteomes" id="UP000031572">
    <property type="component" value="Unassembled WGS sequence"/>
</dbReference>
<dbReference type="InterPro" id="IPR027417">
    <property type="entry name" value="P-loop_NTPase"/>
</dbReference>
<dbReference type="NCBIfam" id="TIGR03015">
    <property type="entry name" value="pepcterm_ATPase"/>
    <property type="match status" value="1"/>
</dbReference>
<dbReference type="RefSeq" id="WP_040040366.1">
    <property type="nucleotide sequence ID" value="NZ_JWJG01000028.1"/>
</dbReference>
<dbReference type="InterPro" id="IPR049945">
    <property type="entry name" value="AAA_22"/>
</dbReference>
<dbReference type="SMART" id="SM00382">
    <property type="entry name" value="AAA"/>
    <property type="match status" value="1"/>
</dbReference>
<feature type="domain" description="AAA+ ATPase" evidence="1">
    <location>
        <begin position="42"/>
        <end position="207"/>
    </location>
</feature>
<dbReference type="InterPro" id="IPR017466">
    <property type="entry name" value="XrtA-assoc_ATPase-like"/>
</dbReference>
<dbReference type="Gene3D" id="3.40.50.300">
    <property type="entry name" value="P-loop containing nucleotide triphosphate hydrolases"/>
    <property type="match status" value="1"/>
</dbReference>
<gene>
    <name evidence="2" type="ORF">TSA66_13195</name>
</gene>
<dbReference type="PANTHER" id="PTHR35894:SF1">
    <property type="entry name" value="PHOSPHORIBULOKINASE _ URIDINE KINASE FAMILY"/>
    <property type="match status" value="1"/>
</dbReference>
<keyword evidence="3" id="KW-1185">Reference proteome</keyword>